<name>A0A9D1S2B2_9MICC</name>
<dbReference type="PANTHER" id="PTHR30572">
    <property type="entry name" value="MEMBRANE COMPONENT OF TRANSPORTER-RELATED"/>
    <property type="match status" value="1"/>
</dbReference>
<evidence type="ECO:0000256" key="6">
    <source>
        <dbReference type="ARBA" id="ARBA00038076"/>
    </source>
</evidence>
<reference evidence="11" key="1">
    <citation type="journal article" date="2021" name="PeerJ">
        <title>Extensive microbial diversity within the chicken gut microbiome revealed by metagenomics and culture.</title>
        <authorList>
            <person name="Gilroy R."/>
            <person name="Ravi A."/>
            <person name="Getino M."/>
            <person name="Pursley I."/>
            <person name="Horton D.L."/>
            <person name="Alikhan N.F."/>
            <person name="Baker D."/>
            <person name="Gharbi K."/>
            <person name="Hall N."/>
            <person name="Watson M."/>
            <person name="Adriaenssens E.M."/>
            <person name="Foster-Nyarko E."/>
            <person name="Jarju S."/>
            <person name="Secka A."/>
            <person name="Antonio M."/>
            <person name="Oren A."/>
            <person name="Chaudhuri R.R."/>
            <person name="La Ragione R."/>
            <person name="Hildebrand F."/>
            <person name="Pallen M.J."/>
        </authorList>
    </citation>
    <scope>NUCLEOTIDE SEQUENCE</scope>
    <source>
        <strain evidence="11">ChiHejej3B27-3195</strain>
    </source>
</reference>
<keyword evidence="5 8" id="KW-0472">Membrane</keyword>
<dbReference type="Pfam" id="PF12704">
    <property type="entry name" value="MacB_PCD"/>
    <property type="match status" value="1"/>
</dbReference>
<reference evidence="11" key="2">
    <citation type="submission" date="2021-04" db="EMBL/GenBank/DDBJ databases">
        <authorList>
            <person name="Gilroy R."/>
        </authorList>
    </citation>
    <scope>NUCLEOTIDE SEQUENCE</scope>
    <source>
        <strain evidence="11">ChiHejej3B27-3195</strain>
    </source>
</reference>
<feature type="domain" description="ABC3 transporter permease C-terminal" evidence="9">
    <location>
        <begin position="299"/>
        <end position="343"/>
    </location>
</feature>
<dbReference type="GO" id="GO:0005886">
    <property type="term" value="C:plasma membrane"/>
    <property type="evidence" value="ECO:0007669"/>
    <property type="project" value="UniProtKB-SubCell"/>
</dbReference>
<dbReference type="Pfam" id="PF02687">
    <property type="entry name" value="FtsX"/>
    <property type="match status" value="1"/>
</dbReference>
<evidence type="ECO:0000259" key="10">
    <source>
        <dbReference type="Pfam" id="PF12704"/>
    </source>
</evidence>
<dbReference type="EMBL" id="DXGD01000017">
    <property type="protein sequence ID" value="HIW98582.1"/>
    <property type="molecule type" value="Genomic_DNA"/>
</dbReference>
<dbReference type="InterPro" id="IPR050250">
    <property type="entry name" value="Macrolide_Exporter_MacB"/>
</dbReference>
<evidence type="ECO:0000256" key="7">
    <source>
        <dbReference type="SAM" id="MobiDB-lite"/>
    </source>
</evidence>
<evidence type="ECO:0000259" key="9">
    <source>
        <dbReference type="Pfam" id="PF02687"/>
    </source>
</evidence>
<comment type="subcellular location">
    <subcellularLocation>
        <location evidence="1">Cell membrane</location>
        <topology evidence="1">Multi-pass membrane protein</topology>
    </subcellularLocation>
</comment>
<dbReference type="AlphaFoldDB" id="A0A9D1S2B2"/>
<dbReference type="Proteomes" id="UP000824151">
    <property type="component" value="Unassembled WGS sequence"/>
</dbReference>
<evidence type="ECO:0000256" key="1">
    <source>
        <dbReference type="ARBA" id="ARBA00004651"/>
    </source>
</evidence>
<organism evidence="11 12">
    <name type="scientific">Candidatus Nesterenkonia stercoripullorum</name>
    <dbReference type="NCBI Taxonomy" id="2838701"/>
    <lineage>
        <taxon>Bacteria</taxon>
        <taxon>Bacillati</taxon>
        <taxon>Actinomycetota</taxon>
        <taxon>Actinomycetes</taxon>
        <taxon>Micrococcales</taxon>
        <taxon>Micrococcaceae</taxon>
        <taxon>Nesterenkonia</taxon>
    </lineage>
</organism>
<feature type="domain" description="MacB-like periplasmic core" evidence="10">
    <location>
        <begin position="21"/>
        <end position="265"/>
    </location>
</feature>
<dbReference type="PANTHER" id="PTHR30572:SF4">
    <property type="entry name" value="ABC TRANSPORTER PERMEASE YTRF"/>
    <property type="match status" value="1"/>
</dbReference>
<evidence type="ECO:0000256" key="3">
    <source>
        <dbReference type="ARBA" id="ARBA00022692"/>
    </source>
</evidence>
<evidence type="ECO:0000313" key="11">
    <source>
        <dbReference type="EMBL" id="HIW98582.1"/>
    </source>
</evidence>
<feature type="transmembrane region" description="Helical" evidence="8">
    <location>
        <begin position="21"/>
        <end position="45"/>
    </location>
</feature>
<dbReference type="GO" id="GO:0022857">
    <property type="term" value="F:transmembrane transporter activity"/>
    <property type="evidence" value="ECO:0007669"/>
    <property type="project" value="TreeGrafter"/>
</dbReference>
<dbReference type="InterPro" id="IPR025857">
    <property type="entry name" value="MacB_PCD"/>
</dbReference>
<proteinExistence type="inferred from homology"/>
<feature type="non-terminal residue" evidence="11">
    <location>
        <position position="343"/>
    </location>
</feature>
<comment type="similarity">
    <text evidence="6">Belongs to the ABC-4 integral membrane protein family.</text>
</comment>
<evidence type="ECO:0000256" key="8">
    <source>
        <dbReference type="SAM" id="Phobius"/>
    </source>
</evidence>
<keyword evidence="3 8" id="KW-0812">Transmembrane</keyword>
<gene>
    <name evidence="11" type="ORF">H9871_00395</name>
</gene>
<feature type="region of interest" description="Disordered" evidence="7">
    <location>
        <begin position="69"/>
        <end position="89"/>
    </location>
</feature>
<feature type="transmembrane region" description="Helical" evidence="8">
    <location>
        <begin position="294"/>
        <end position="316"/>
    </location>
</feature>
<accession>A0A9D1S2B2</accession>
<evidence type="ECO:0000313" key="12">
    <source>
        <dbReference type="Proteomes" id="UP000824151"/>
    </source>
</evidence>
<keyword evidence="4 8" id="KW-1133">Transmembrane helix</keyword>
<evidence type="ECO:0000256" key="2">
    <source>
        <dbReference type="ARBA" id="ARBA00022475"/>
    </source>
</evidence>
<dbReference type="InterPro" id="IPR003838">
    <property type="entry name" value="ABC3_permease_C"/>
</dbReference>
<protein>
    <submittedName>
        <fullName evidence="11">ABC transporter permease</fullName>
    </submittedName>
</protein>
<evidence type="ECO:0000256" key="4">
    <source>
        <dbReference type="ARBA" id="ARBA00022989"/>
    </source>
</evidence>
<evidence type="ECO:0000256" key="5">
    <source>
        <dbReference type="ARBA" id="ARBA00023136"/>
    </source>
</evidence>
<sequence>MRALDVSRTALGNTMRSKLRTFLTVIAIVIGAFTLTLTSGLGAGINNYVDDMVAGFGDEGELYVQAAGAESEQGQQSDGPPEYDPEEASSADAFTGMSMLSDSDIETIEGLDHVTSVEPMVSVSPDFLENSDGDQFQLNQLGTPADMGAMELAAGEKPDGESMEMTIPEEWISVFDADDPEDVLGETVQVGISNVVGDQDTVEAEIVGVSEEAISGVGGQPMPSNELNDALYEIQTDGYEGEQSDSYIMATVEVDDLAAHEDELKSELSDNGLMGMTLEDQLGAIQGVINTVTWVLSGFALIALLAASFGIVNTLLMSVQERTREIGLMKALGMSSGKVFGLF</sequence>
<comment type="caution">
    <text evidence="11">The sequence shown here is derived from an EMBL/GenBank/DDBJ whole genome shotgun (WGS) entry which is preliminary data.</text>
</comment>
<keyword evidence="2" id="KW-1003">Cell membrane</keyword>